<sequence length="451" mass="51606">MDIHSEYMEPVTPGLTYDNVAYWKTEDSGYHTSYTPESLECSEIRSENFNPTIFKSQIGFTGQFQVGCYDIQSDVNFRPTLQFSTGIIRSKESYSESPQNRRGVKRSYNGEPENRDNINYGTIPTPTSIIAGGLCKLRFSDKKFNATYSSLSLDSADRLTGDLCSRNDHTHTPYPTTPIKKVCRSNCKIISPLNPRKPAKKLNFAMHSLSCDTQALQPVIKPVKSQNNAIKAYKFRPNQKIDIIKMLYQEAHVLPPVMKIFDYLSNEDIYRFTLVSPVWQRVWEDVSKAKAKKQEYLHYLKDVRDNQENKTTTPKSTDANQIRPLMEIHNVLNNHNSLVKSISTPISPPGTPKTIRFKRFTKAASLDLRKQLSCVRCQQPAKVTEETTGEEWVECTSTICSYQFCRFCKCDRHPGKNCFKYDLDGPSPSKRKKNVCAVGTKKSRKNLRRLL</sequence>
<name>A0A6J1N8T8_BICAN</name>
<dbReference type="AlphaFoldDB" id="A0A6J1N8T8"/>
<dbReference type="GO" id="GO:0045835">
    <property type="term" value="P:negative regulation of meiotic nuclear division"/>
    <property type="evidence" value="ECO:0007669"/>
    <property type="project" value="InterPro"/>
</dbReference>
<dbReference type="KEGG" id="bany:112046873"/>
<dbReference type="Proteomes" id="UP001652582">
    <property type="component" value="Chromosome 1"/>
</dbReference>
<dbReference type="RefSeq" id="XP_023939466.2">
    <property type="nucleotide sequence ID" value="XM_024083698.2"/>
</dbReference>
<dbReference type="InterPro" id="IPR047147">
    <property type="entry name" value="FBX5_43"/>
</dbReference>
<reference evidence="2" key="1">
    <citation type="submission" date="2025-05" db="UniProtKB">
        <authorList>
            <consortium name="RefSeq"/>
        </authorList>
    </citation>
    <scope>NUCLEOTIDE SEQUENCE [LARGE SCALE GENOMIC DNA]</scope>
</reference>
<keyword evidence="2" id="KW-1185">Reference proteome</keyword>
<dbReference type="GeneID" id="112046873"/>
<protein>
    <submittedName>
        <fullName evidence="3">Uncharacterized protein LOC112046873</fullName>
    </submittedName>
</protein>
<dbReference type="GO" id="GO:0005634">
    <property type="term" value="C:nucleus"/>
    <property type="evidence" value="ECO:0007669"/>
    <property type="project" value="TreeGrafter"/>
</dbReference>
<dbReference type="GO" id="GO:0007088">
    <property type="term" value="P:regulation of mitotic nuclear division"/>
    <property type="evidence" value="ECO:0007669"/>
    <property type="project" value="InterPro"/>
</dbReference>
<accession>A0A6J1N8T8</accession>
<gene>
    <name evidence="3" type="primary">LOC112046873</name>
</gene>
<reference evidence="3" key="2">
    <citation type="submission" date="2025-08" db="UniProtKB">
        <authorList>
            <consortium name="RefSeq"/>
        </authorList>
    </citation>
    <scope>IDENTIFICATION</scope>
</reference>
<dbReference type="PANTHER" id="PTHR15493:SF9">
    <property type="entry name" value="GH14043P"/>
    <property type="match status" value="1"/>
</dbReference>
<dbReference type="OrthoDB" id="9984940at2759"/>
<evidence type="ECO:0000313" key="2">
    <source>
        <dbReference type="Proteomes" id="UP001652582"/>
    </source>
</evidence>
<dbReference type="CDD" id="cd22086">
    <property type="entry name" value="F-box_EMI"/>
    <property type="match status" value="1"/>
</dbReference>
<proteinExistence type="predicted"/>
<dbReference type="Gene3D" id="2.20.25.20">
    <property type="match status" value="1"/>
</dbReference>
<dbReference type="CDD" id="cd20348">
    <property type="entry name" value="BRcat_RBR_EMI"/>
    <property type="match status" value="1"/>
</dbReference>
<organism evidence="2 3">
    <name type="scientific">Bicyclus anynana</name>
    <name type="common">Squinting bush brown butterfly</name>
    <dbReference type="NCBI Taxonomy" id="110368"/>
    <lineage>
        <taxon>Eukaryota</taxon>
        <taxon>Metazoa</taxon>
        <taxon>Ecdysozoa</taxon>
        <taxon>Arthropoda</taxon>
        <taxon>Hexapoda</taxon>
        <taxon>Insecta</taxon>
        <taxon>Pterygota</taxon>
        <taxon>Neoptera</taxon>
        <taxon>Endopterygota</taxon>
        <taxon>Lepidoptera</taxon>
        <taxon>Glossata</taxon>
        <taxon>Ditrysia</taxon>
        <taxon>Papilionoidea</taxon>
        <taxon>Nymphalidae</taxon>
        <taxon>Satyrinae</taxon>
        <taxon>Satyrini</taxon>
        <taxon>Mycalesina</taxon>
        <taxon>Bicyclus</taxon>
    </lineage>
</organism>
<evidence type="ECO:0000313" key="3">
    <source>
        <dbReference type="RefSeq" id="XP_023939466.2"/>
    </source>
</evidence>
<evidence type="ECO:0000256" key="1">
    <source>
        <dbReference type="SAM" id="MobiDB-lite"/>
    </source>
</evidence>
<feature type="region of interest" description="Disordered" evidence="1">
    <location>
        <begin position="92"/>
        <end position="120"/>
    </location>
</feature>
<dbReference type="PANTHER" id="PTHR15493">
    <property type="entry name" value="F-BOX ONLY PROTEIN 5 AND 43"/>
    <property type="match status" value="1"/>
</dbReference>